<evidence type="ECO:0000313" key="1">
    <source>
        <dbReference type="EMBL" id="NMM99489.1"/>
    </source>
</evidence>
<name>A0A7Y0EZY9_9BIFI</name>
<reference evidence="1 2" key="1">
    <citation type="submission" date="2020-02" db="EMBL/GenBank/DDBJ databases">
        <title>Characterization of phylogenetic diversity of novel bifidobacterial species isolated in Czech ZOOs.</title>
        <authorList>
            <person name="Lugli G.A."/>
            <person name="Vera N.B."/>
            <person name="Ventura M."/>
        </authorList>
    </citation>
    <scope>NUCLEOTIDE SEQUENCE [LARGE SCALE GENOMIC DNA]</scope>
    <source>
        <strain evidence="1 2">DSM 109958</strain>
    </source>
</reference>
<proteinExistence type="predicted"/>
<keyword evidence="2" id="KW-1185">Reference proteome</keyword>
<accession>A0A7Y0EZY9</accession>
<comment type="caution">
    <text evidence="1">The sequence shown here is derived from an EMBL/GenBank/DDBJ whole genome shotgun (WGS) entry which is preliminary data.</text>
</comment>
<evidence type="ECO:0000313" key="2">
    <source>
        <dbReference type="Proteomes" id="UP000588277"/>
    </source>
</evidence>
<sequence length="309" mass="35003">MSKTIQRTVAFYWLRLRSRETISYKSVRDVNWVEALTGFRSLKWGEKAIGGIRYDAILGRDYPVLSVSEQFDPTFMQYIDRENERVTDYMDNYLAGGGGDLAKSSAFAFFPEYALVGRISGTASKSVEPLKKALDHFWPQGKEYEWDVQPVITIDSIERFKKELKELHSFNAKFTTRRTLDSVSFEGGTTGEFYGEISDAIGADLDVEIKVSIPSDALLAAPARKFKEMMGDFVSFAAKQNRQMQVNGIDLAGKLLELKLVEHPVVEQEDIIIGENEPKQFTSLVEHLIKVCAEKQTDLYQISGGEEYE</sequence>
<gene>
    <name evidence="1" type="ORF">G1C96_0066</name>
</gene>
<organism evidence="1 2">
    <name type="scientific">Bifidobacterium moraviense</name>
    <dbReference type="NCBI Taxonomy" id="2675323"/>
    <lineage>
        <taxon>Bacteria</taxon>
        <taxon>Bacillati</taxon>
        <taxon>Actinomycetota</taxon>
        <taxon>Actinomycetes</taxon>
        <taxon>Bifidobacteriales</taxon>
        <taxon>Bifidobacteriaceae</taxon>
        <taxon>Bifidobacterium</taxon>
    </lineage>
</organism>
<dbReference type="EMBL" id="JAAIIH010000001">
    <property type="protein sequence ID" value="NMM99489.1"/>
    <property type="molecule type" value="Genomic_DNA"/>
</dbReference>
<dbReference type="AlphaFoldDB" id="A0A7Y0EZY9"/>
<protein>
    <submittedName>
        <fullName evidence="1">ImpB/MucB/SamB family protein</fullName>
    </submittedName>
</protein>
<dbReference type="Proteomes" id="UP000588277">
    <property type="component" value="Unassembled WGS sequence"/>
</dbReference>